<name>A0A4V1C6H9_PYROR</name>
<protein>
    <recommendedName>
        <fullName evidence="4">Secreted protein</fullName>
    </recommendedName>
</protein>
<evidence type="ECO:0008006" key="4">
    <source>
        <dbReference type="Google" id="ProtNLM"/>
    </source>
</evidence>
<evidence type="ECO:0000256" key="1">
    <source>
        <dbReference type="SAM" id="SignalP"/>
    </source>
</evidence>
<proteinExistence type="predicted"/>
<dbReference type="AlphaFoldDB" id="A0A4V1C6H9"/>
<sequence>MYAFNFFALLAAATIGSASPVAIEEPLQARQTTWTCPDFGKVYSSGADVIASQDPQNGLCCLWGLPYLQDKSRQSCCRNDPALLNDDTYKWSLECSSPYWKNITSVLDVRHCNLDPNYICKDECKNVPYLYPTPRDCPPKA</sequence>
<evidence type="ECO:0000313" key="2">
    <source>
        <dbReference type="EMBL" id="QBZ59945.1"/>
    </source>
</evidence>
<dbReference type="EMBL" id="CP034206">
    <property type="protein sequence ID" value="QBZ59945.1"/>
    <property type="molecule type" value="Genomic_DNA"/>
</dbReference>
<evidence type="ECO:0000313" key="3">
    <source>
        <dbReference type="Proteomes" id="UP000294847"/>
    </source>
</evidence>
<dbReference type="OMA" id="TYKYALP"/>
<gene>
    <name evidence="2" type="ORF">PoMZ_04913</name>
</gene>
<accession>A0A4V1C6H9</accession>
<keyword evidence="1" id="KW-0732">Signal</keyword>
<feature type="signal peptide" evidence="1">
    <location>
        <begin position="1"/>
        <end position="18"/>
    </location>
</feature>
<dbReference type="VEuPathDB" id="FungiDB:M_BR32_EuGene_00101041"/>
<feature type="chain" id="PRO_5020481235" description="Secreted protein" evidence="1">
    <location>
        <begin position="19"/>
        <end position="141"/>
    </location>
</feature>
<organism evidence="2 3">
    <name type="scientific">Pyricularia oryzae</name>
    <name type="common">Rice blast fungus</name>
    <name type="synonym">Magnaporthe oryzae</name>
    <dbReference type="NCBI Taxonomy" id="318829"/>
    <lineage>
        <taxon>Eukaryota</taxon>
        <taxon>Fungi</taxon>
        <taxon>Dikarya</taxon>
        <taxon>Ascomycota</taxon>
        <taxon>Pezizomycotina</taxon>
        <taxon>Sordariomycetes</taxon>
        <taxon>Sordariomycetidae</taxon>
        <taxon>Magnaporthales</taxon>
        <taxon>Pyriculariaceae</taxon>
        <taxon>Pyricularia</taxon>
    </lineage>
</organism>
<reference evidence="2 3" key="1">
    <citation type="journal article" date="2019" name="Mol. Biol. Evol.">
        <title>Blast fungal genomes show frequent chromosomal changes, gene gains and losses, and effector gene turnover.</title>
        <authorList>
            <person name="Gomez Luciano L.B."/>
            <person name="Jason Tsai I."/>
            <person name="Chuma I."/>
            <person name="Tosa Y."/>
            <person name="Chen Y.H."/>
            <person name="Li J.Y."/>
            <person name="Li M.Y."/>
            <person name="Jade Lu M.Y."/>
            <person name="Nakayashiki H."/>
            <person name="Li W.H."/>
        </authorList>
    </citation>
    <scope>NUCLEOTIDE SEQUENCE [LARGE SCALE GENOMIC DNA]</scope>
    <source>
        <strain evidence="2">MZ5-1-6</strain>
    </source>
</reference>
<dbReference type="Proteomes" id="UP000294847">
    <property type="component" value="Chromosome 3"/>
</dbReference>